<dbReference type="Gene3D" id="3.40.190.10">
    <property type="entry name" value="Periplasmic binding protein-like II"/>
    <property type="match status" value="2"/>
</dbReference>
<dbReference type="EMBL" id="JACOFV010000001">
    <property type="protein sequence ID" value="MBC3860527.1"/>
    <property type="molecule type" value="Genomic_DNA"/>
</dbReference>
<accession>A0A923HA27</accession>
<evidence type="ECO:0000256" key="1">
    <source>
        <dbReference type="SAM" id="SignalP"/>
    </source>
</evidence>
<dbReference type="SUPFAM" id="SSF53850">
    <property type="entry name" value="Periplasmic binding protein-like II"/>
    <property type="match status" value="1"/>
</dbReference>
<keyword evidence="4" id="KW-1185">Reference proteome</keyword>
<evidence type="ECO:0000313" key="4">
    <source>
        <dbReference type="Proteomes" id="UP000634011"/>
    </source>
</evidence>
<dbReference type="Proteomes" id="UP000634011">
    <property type="component" value="Unassembled WGS sequence"/>
</dbReference>
<dbReference type="PANTHER" id="PTHR38834:SF3">
    <property type="entry name" value="SOLUTE-BINDING PROTEIN FAMILY 3_N-TERMINAL DOMAIN-CONTAINING PROTEIN"/>
    <property type="match status" value="1"/>
</dbReference>
<dbReference type="SMART" id="SM00062">
    <property type="entry name" value="PBPb"/>
    <property type="match status" value="1"/>
</dbReference>
<keyword evidence="1" id="KW-0732">Signal</keyword>
<comment type="caution">
    <text evidence="3">The sequence shown here is derived from an EMBL/GenBank/DDBJ whole genome shotgun (WGS) entry which is preliminary data.</text>
</comment>
<dbReference type="PANTHER" id="PTHR38834">
    <property type="entry name" value="PERIPLASMIC SUBSTRATE BINDING PROTEIN FAMILY 3"/>
    <property type="match status" value="1"/>
</dbReference>
<evidence type="ECO:0000259" key="2">
    <source>
        <dbReference type="SMART" id="SM00062"/>
    </source>
</evidence>
<evidence type="ECO:0000313" key="3">
    <source>
        <dbReference type="EMBL" id="MBC3860527.1"/>
    </source>
</evidence>
<sequence>MRRYCTRISRFKSVSNGFAFLVLLCLTAFSTAQDLTIYTEDWPPINFKTVNAIDGMAVDLVRALQSRIGVNQEIHLVPWARGYKAVLEEPNVMLFSVGRTPEREKLMRLLGPIAISDTVLYTRKGSAERLRSLRDGIYALPVGAYRSSIFVDVARKKGFQHIEQANSPQIEANMLLAGRFDMLVESSVAINQILKGIGHTSGEIEKVAVLDSLELYLAFSLNTSPEILNAWESALRAAKKDGSFQKIYQKWFPDEMPPMDVQRLGPVDRL</sequence>
<name>A0A923HA27_9BURK</name>
<dbReference type="RefSeq" id="WP_186910473.1">
    <property type="nucleotide sequence ID" value="NZ_JACOFV010000001.1"/>
</dbReference>
<dbReference type="Pfam" id="PF00497">
    <property type="entry name" value="SBP_bac_3"/>
    <property type="match status" value="1"/>
</dbReference>
<feature type="signal peptide" evidence="1">
    <location>
        <begin position="1"/>
        <end position="32"/>
    </location>
</feature>
<proteinExistence type="predicted"/>
<gene>
    <name evidence="3" type="ORF">H8K32_00300</name>
</gene>
<organism evidence="3 4">
    <name type="scientific">Undibacterium jejuense</name>
    <dbReference type="NCBI Taxonomy" id="1344949"/>
    <lineage>
        <taxon>Bacteria</taxon>
        <taxon>Pseudomonadati</taxon>
        <taxon>Pseudomonadota</taxon>
        <taxon>Betaproteobacteria</taxon>
        <taxon>Burkholderiales</taxon>
        <taxon>Oxalobacteraceae</taxon>
        <taxon>Undibacterium</taxon>
    </lineage>
</organism>
<feature type="domain" description="Solute-binding protein family 3/N-terminal" evidence="2">
    <location>
        <begin position="34"/>
        <end position="255"/>
    </location>
</feature>
<dbReference type="InterPro" id="IPR001638">
    <property type="entry name" value="Solute-binding_3/MltF_N"/>
</dbReference>
<feature type="chain" id="PRO_5036897606" evidence="1">
    <location>
        <begin position="33"/>
        <end position="270"/>
    </location>
</feature>
<dbReference type="AlphaFoldDB" id="A0A923HA27"/>
<protein>
    <submittedName>
        <fullName evidence="3">Transporter substrate-binding domain-containing protein</fullName>
    </submittedName>
</protein>
<reference evidence="3" key="1">
    <citation type="submission" date="2020-08" db="EMBL/GenBank/DDBJ databases">
        <title>Novel species isolated from subtropical streams in China.</title>
        <authorList>
            <person name="Lu H."/>
        </authorList>
    </citation>
    <scope>NUCLEOTIDE SEQUENCE</scope>
    <source>
        <strain evidence="3">KACC 12607</strain>
    </source>
</reference>